<gene>
    <name evidence="4" type="ORF">H8R92_03220</name>
</gene>
<dbReference type="RefSeq" id="WP_186834718.1">
    <property type="nucleotide sequence ID" value="NZ_JACOOQ010000003.1"/>
</dbReference>
<dbReference type="InterPro" id="IPR028976">
    <property type="entry name" value="CheC-like_sf"/>
</dbReference>
<dbReference type="Gene3D" id="3.40.1550.10">
    <property type="entry name" value="CheC-like"/>
    <property type="match status" value="1"/>
</dbReference>
<dbReference type="AlphaFoldDB" id="A0A8I0ACZ6"/>
<reference evidence="4" key="1">
    <citation type="submission" date="2020-08" db="EMBL/GenBank/DDBJ databases">
        <title>Genome public.</title>
        <authorList>
            <person name="Liu C."/>
            <person name="Sun Q."/>
        </authorList>
    </citation>
    <scope>NUCLEOTIDE SEQUENCE</scope>
    <source>
        <strain evidence="4">NSJ-42</strain>
    </source>
</reference>
<dbReference type="PANTHER" id="PTHR43693">
    <property type="entry name" value="PROTEIN PHOSPHATASE CHEZ"/>
    <property type="match status" value="1"/>
</dbReference>
<dbReference type="Pfam" id="PF04509">
    <property type="entry name" value="CheC"/>
    <property type="match status" value="2"/>
</dbReference>
<dbReference type="InterPro" id="IPR007597">
    <property type="entry name" value="CheC"/>
</dbReference>
<keyword evidence="5" id="KW-1185">Reference proteome</keyword>
<keyword evidence="1" id="KW-0145">Chemotaxis</keyword>
<name>A0A8I0ACZ6_9CLOT</name>
<dbReference type="PANTHER" id="PTHR43693:SF1">
    <property type="entry name" value="PROTEIN PHOSPHATASE CHEZ"/>
    <property type="match status" value="1"/>
</dbReference>
<accession>A0A8I0ACZ6</accession>
<keyword evidence="2" id="KW-0378">Hydrolase</keyword>
<dbReference type="InterPro" id="IPR050992">
    <property type="entry name" value="CheZ_family_phosphatases"/>
</dbReference>
<feature type="domain" description="CheC-like protein" evidence="3">
    <location>
        <begin position="102"/>
        <end position="138"/>
    </location>
</feature>
<dbReference type="Proteomes" id="UP000662088">
    <property type="component" value="Unassembled WGS sequence"/>
</dbReference>
<organism evidence="4 5">
    <name type="scientific">Clostridium lentum</name>
    <dbReference type="NCBI Taxonomy" id="2763037"/>
    <lineage>
        <taxon>Bacteria</taxon>
        <taxon>Bacillati</taxon>
        <taxon>Bacillota</taxon>
        <taxon>Clostridia</taxon>
        <taxon>Eubacteriales</taxon>
        <taxon>Clostridiaceae</taxon>
        <taxon>Clostridium</taxon>
    </lineage>
</organism>
<dbReference type="GO" id="GO:0006935">
    <property type="term" value="P:chemotaxis"/>
    <property type="evidence" value="ECO:0007669"/>
    <property type="project" value="UniProtKB-KW"/>
</dbReference>
<dbReference type="CDD" id="cd17909">
    <property type="entry name" value="CheC_ClassI"/>
    <property type="match status" value="1"/>
</dbReference>
<proteinExistence type="predicted"/>
<feature type="domain" description="CheC-like protein" evidence="3">
    <location>
        <begin position="9"/>
        <end position="45"/>
    </location>
</feature>
<sequence length="198" mass="21786">MDYRNLSSMQLDALREVFNIGSGNAATSLSFLLNRKIDMGIPNIKIVRLEEILENDLNNEVIAVLVKVIGEAPGNILYAFDKHVAKEIIEALISHSDVFSDIGMSAIAEIGNIIASSYMNSIVSFTGIKMIASVPAVTHDMFNAILTSTFIESGQYDDYILDIETLFKGHNGQDVLGHFYYIPQPGSLENILKQLGMV</sequence>
<comment type="caution">
    <text evidence="4">The sequence shown here is derived from an EMBL/GenBank/DDBJ whole genome shotgun (WGS) entry which is preliminary data.</text>
</comment>
<evidence type="ECO:0000256" key="2">
    <source>
        <dbReference type="ARBA" id="ARBA00022801"/>
    </source>
</evidence>
<evidence type="ECO:0000313" key="5">
    <source>
        <dbReference type="Proteomes" id="UP000662088"/>
    </source>
</evidence>
<evidence type="ECO:0000259" key="3">
    <source>
        <dbReference type="Pfam" id="PF04509"/>
    </source>
</evidence>
<protein>
    <submittedName>
        <fullName evidence="4">Chemotaxis protein CheC</fullName>
    </submittedName>
</protein>
<dbReference type="EMBL" id="JACOOQ010000003">
    <property type="protein sequence ID" value="MBC5639455.1"/>
    <property type="molecule type" value="Genomic_DNA"/>
</dbReference>
<dbReference type="GO" id="GO:0016787">
    <property type="term" value="F:hydrolase activity"/>
    <property type="evidence" value="ECO:0007669"/>
    <property type="project" value="UniProtKB-KW"/>
</dbReference>
<dbReference type="SUPFAM" id="SSF103039">
    <property type="entry name" value="CheC-like"/>
    <property type="match status" value="1"/>
</dbReference>
<evidence type="ECO:0000313" key="4">
    <source>
        <dbReference type="EMBL" id="MBC5639455.1"/>
    </source>
</evidence>
<evidence type="ECO:0000256" key="1">
    <source>
        <dbReference type="ARBA" id="ARBA00022500"/>
    </source>
</evidence>